<evidence type="ECO:0000313" key="1">
    <source>
        <dbReference type="EMBL" id="AUR98004.1"/>
    </source>
</evidence>
<gene>
    <name evidence="1" type="ORF">NVP1245O_91</name>
</gene>
<accession>A0A2I7RWI5</accession>
<reference evidence="1 2" key="1">
    <citation type="submission" date="2017-11" db="EMBL/GenBank/DDBJ databases">
        <title>A major lineage of nontailed dsDNA viruses as unrecognized killers of marine bacteria.</title>
        <authorList>
            <person name="Kauffman K.M."/>
            <person name="Hussain F.A."/>
            <person name="Yang J."/>
            <person name="Arevalo P."/>
            <person name="Brown J.M."/>
            <person name="Chang W.K."/>
            <person name="VanInsberghe D."/>
            <person name="Elsherbini J."/>
            <person name="Cutler M.B."/>
            <person name="Kelly L."/>
            <person name="Polz M.F."/>
        </authorList>
    </citation>
    <scope>NUCLEOTIDE SEQUENCE [LARGE SCALE GENOMIC DNA]</scope>
</reference>
<name>A0A2I7RWI5_9CAUD</name>
<protein>
    <submittedName>
        <fullName evidence="1">Uncharacterized protein</fullName>
    </submittedName>
</protein>
<dbReference type="EMBL" id="MG592610">
    <property type="protein sequence ID" value="AUR98004.1"/>
    <property type="molecule type" value="Genomic_DNA"/>
</dbReference>
<evidence type="ECO:0000313" key="2">
    <source>
        <dbReference type="Proteomes" id="UP000272163"/>
    </source>
</evidence>
<organism evidence="1 2">
    <name type="scientific">Vibrio phage 1.245.O._10N.261.54.C7</name>
    <dbReference type="NCBI Taxonomy" id="1881236"/>
    <lineage>
        <taxon>Viruses</taxon>
        <taxon>Duplodnaviria</taxon>
        <taxon>Heunggongvirae</taxon>
        <taxon>Uroviricota</taxon>
        <taxon>Caudoviricetes</taxon>
        <taxon>Schitoviridae</taxon>
        <taxon>Pariacacavirus</taxon>
        <taxon>Pariacacavirus 1245O</taxon>
    </lineage>
</organism>
<sequence length="75" mass="8969">MRQETRHFHIAKLACASLIEQPVHTWSETDREMYVMFKDMLKELQQEGTNSIVNNLDINPMSAREVLTNVWRWCF</sequence>
<proteinExistence type="predicted"/>
<keyword evidence="2" id="KW-1185">Reference proteome</keyword>
<dbReference type="Proteomes" id="UP000272163">
    <property type="component" value="Segment"/>
</dbReference>